<name>A0A9D1EWJ3_9FIRM</name>
<dbReference type="Gene3D" id="1.10.10.10">
    <property type="entry name" value="Winged helix-like DNA-binding domain superfamily/Winged helix DNA-binding domain"/>
    <property type="match status" value="1"/>
</dbReference>
<organism evidence="6 7">
    <name type="scientific">Candidatus Limivivens intestinipullorum</name>
    <dbReference type="NCBI Taxonomy" id="2840858"/>
    <lineage>
        <taxon>Bacteria</taxon>
        <taxon>Bacillati</taxon>
        <taxon>Bacillota</taxon>
        <taxon>Clostridia</taxon>
        <taxon>Lachnospirales</taxon>
        <taxon>Lachnospiraceae</taxon>
        <taxon>Lachnospiraceae incertae sedis</taxon>
        <taxon>Candidatus Limivivens</taxon>
    </lineage>
</organism>
<accession>A0A9D1EWJ3</accession>
<dbReference type="InterPro" id="IPR000847">
    <property type="entry name" value="LysR_HTH_N"/>
</dbReference>
<dbReference type="FunFam" id="1.10.10.10:FF:000001">
    <property type="entry name" value="LysR family transcriptional regulator"/>
    <property type="match status" value="1"/>
</dbReference>
<dbReference type="Pfam" id="PF00126">
    <property type="entry name" value="HTH_1"/>
    <property type="match status" value="1"/>
</dbReference>
<comment type="similarity">
    <text evidence="1">Belongs to the LysR transcriptional regulatory family.</text>
</comment>
<evidence type="ECO:0000256" key="2">
    <source>
        <dbReference type="ARBA" id="ARBA00023015"/>
    </source>
</evidence>
<evidence type="ECO:0000259" key="5">
    <source>
        <dbReference type="PROSITE" id="PS50931"/>
    </source>
</evidence>
<dbReference type="PRINTS" id="PR00039">
    <property type="entry name" value="HTHLYSR"/>
</dbReference>
<dbReference type="Proteomes" id="UP000823935">
    <property type="component" value="Unassembled WGS sequence"/>
</dbReference>
<dbReference type="InterPro" id="IPR036390">
    <property type="entry name" value="WH_DNA-bd_sf"/>
</dbReference>
<dbReference type="EMBL" id="DVIQ01000112">
    <property type="protein sequence ID" value="HIS33119.1"/>
    <property type="molecule type" value="Genomic_DNA"/>
</dbReference>
<dbReference type="PROSITE" id="PS50931">
    <property type="entry name" value="HTH_LYSR"/>
    <property type="match status" value="1"/>
</dbReference>
<evidence type="ECO:0000256" key="4">
    <source>
        <dbReference type="ARBA" id="ARBA00023163"/>
    </source>
</evidence>
<evidence type="ECO:0000313" key="7">
    <source>
        <dbReference type="Proteomes" id="UP000823935"/>
    </source>
</evidence>
<dbReference type="GO" id="GO:0003700">
    <property type="term" value="F:DNA-binding transcription factor activity"/>
    <property type="evidence" value="ECO:0007669"/>
    <property type="project" value="InterPro"/>
</dbReference>
<dbReference type="Pfam" id="PF03466">
    <property type="entry name" value="LysR_substrate"/>
    <property type="match status" value="1"/>
</dbReference>
<feature type="domain" description="HTH lysR-type" evidence="5">
    <location>
        <begin position="1"/>
        <end position="58"/>
    </location>
</feature>
<reference evidence="6" key="1">
    <citation type="submission" date="2020-10" db="EMBL/GenBank/DDBJ databases">
        <authorList>
            <person name="Gilroy R."/>
        </authorList>
    </citation>
    <scope>NUCLEOTIDE SEQUENCE</scope>
    <source>
        <strain evidence="6">CHK190-19873</strain>
    </source>
</reference>
<dbReference type="Gene3D" id="3.40.190.290">
    <property type="match status" value="1"/>
</dbReference>
<sequence length="307" mass="34410">MTIRHLKIFIAVAEAGTMSAAAEKCFLSQPTVSQAIRELEAHYGVLLFDRLSKKLYITEAGKNLLAYARRTVSQFQLLETSMEEYSSVARLRIGATITIGSCLLSSVLNDLKARIPDIQTYACVTNTSQIEAKLLDSELDIGLVEGRITSPELVCIPVAEDFLVLAMAASHPLSAKKQIQVQELAHLPFVMREKGSGTRRLFEEYMNTVHVPYEIAWEANCPEAIKNAVLYNGCICAISFRLLEKEVGAGSIHVVRNLEDEWNRSFYLVYHKDRLITPAIKAVQAIMEKYKTPDFLHDVRMGILTRT</sequence>
<reference evidence="6" key="2">
    <citation type="journal article" date="2021" name="PeerJ">
        <title>Extensive microbial diversity within the chicken gut microbiome revealed by metagenomics and culture.</title>
        <authorList>
            <person name="Gilroy R."/>
            <person name="Ravi A."/>
            <person name="Getino M."/>
            <person name="Pursley I."/>
            <person name="Horton D.L."/>
            <person name="Alikhan N.F."/>
            <person name="Baker D."/>
            <person name="Gharbi K."/>
            <person name="Hall N."/>
            <person name="Watson M."/>
            <person name="Adriaenssens E.M."/>
            <person name="Foster-Nyarko E."/>
            <person name="Jarju S."/>
            <person name="Secka A."/>
            <person name="Antonio M."/>
            <person name="Oren A."/>
            <person name="Chaudhuri R.R."/>
            <person name="La Ragione R."/>
            <person name="Hildebrand F."/>
            <person name="Pallen M.J."/>
        </authorList>
    </citation>
    <scope>NUCLEOTIDE SEQUENCE</scope>
    <source>
        <strain evidence="6">CHK190-19873</strain>
    </source>
</reference>
<keyword evidence="3" id="KW-0238">DNA-binding</keyword>
<dbReference type="GO" id="GO:0000976">
    <property type="term" value="F:transcription cis-regulatory region binding"/>
    <property type="evidence" value="ECO:0007669"/>
    <property type="project" value="TreeGrafter"/>
</dbReference>
<dbReference type="InterPro" id="IPR005119">
    <property type="entry name" value="LysR_subst-bd"/>
</dbReference>
<keyword evidence="2" id="KW-0805">Transcription regulation</keyword>
<evidence type="ECO:0000256" key="3">
    <source>
        <dbReference type="ARBA" id="ARBA00023125"/>
    </source>
</evidence>
<dbReference type="SUPFAM" id="SSF53850">
    <property type="entry name" value="Periplasmic binding protein-like II"/>
    <property type="match status" value="1"/>
</dbReference>
<evidence type="ECO:0000256" key="1">
    <source>
        <dbReference type="ARBA" id="ARBA00009437"/>
    </source>
</evidence>
<comment type="caution">
    <text evidence="6">The sequence shown here is derived from an EMBL/GenBank/DDBJ whole genome shotgun (WGS) entry which is preliminary data.</text>
</comment>
<dbReference type="PANTHER" id="PTHR30126">
    <property type="entry name" value="HTH-TYPE TRANSCRIPTIONAL REGULATOR"/>
    <property type="match status" value="1"/>
</dbReference>
<protein>
    <submittedName>
        <fullName evidence="6">LysR family transcriptional regulator</fullName>
    </submittedName>
</protein>
<proteinExistence type="inferred from homology"/>
<evidence type="ECO:0000313" key="6">
    <source>
        <dbReference type="EMBL" id="HIS33119.1"/>
    </source>
</evidence>
<dbReference type="PANTHER" id="PTHR30126:SF39">
    <property type="entry name" value="HTH-TYPE TRANSCRIPTIONAL REGULATOR CYSL"/>
    <property type="match status" value="1"/>
</dbReference>
<dbReference type="InterPro" id="IPR036388">
    <property type="entry name" value="WH-like_DNA-bd_sf"/>
</dbReference>
<dbReference type="SUPFAM" id="SSF46785">
    <property type="entry name" value="Winged helix' DNA-binding domain"/>
    <property type="match status" value="1"/>
</dbReference>
<dbReference type="AlphaFoldDB" id="A0A9D1EWJ3"/>
<keyword evidence="4" id="KW-0804">Transcription</keyword>
<gene>
    <name evidence="6" type="ORF">IAB44_16470</name>
</gene>